<dbReference type="Pfam" id="PF13451">
    <property type="entry name" value="zf_Tbcl"/>
    <property type="match status" value="1"/>
</dbReference>
<feature type="domain" description="Probable zinc-binding" evidence="1">
    <location>
        <begin position="3"/>
        <end position="48"/>
    </location>
</feature>
<gene>
    <name evidence="3" type="ORF">GTO89_03880</name>
</gene>
<dbReference type="RefSeq" id="WP_161260765.1">
    <property type="nucleotide sequence ID" value="NZ_JAFBDC010000006.1"/>
</dbReference>
<feature type="domain" description="CxxC-x17-CxxC" evidence="2">
    <location>
        <begin position="61"/>
        <end position="97"/>
    </location>
</feature>
<name>A0A845L693_HELGE</name>
<dbReference type="Proteomes" id="UP000471031">
    <property type="component" value="Unassembled WGS sequence"/>
</dbReference>
<dbReference type="AlphaFoldDB" id="A0A845L693"/>
<sequence>MFEDRTLTCKECGVEFLFSAREQEFYAEKGFQNDPSRCPDCRAARKRRLAESGQAPMQQQREMHEVVCSSCGVTTTVPFRPSGSRPVYCRECFQNQRRSY</sequence>
<dbReference type="InterPro" id="IPR026363">
    <property type="entry name" value="CxxC-x17-CxxC_dom"/>
</dbReference>
<dbReference type="OrthoDB" id="5505402at2"/>
<keyword evidence="4" id="KW-1185">Reference proteome</keyword>
<accession>A0A845L693</accession>
<dbReference type="Pfam" id="PF23477">
    <property type="entry name" value="zf_Tbcl_2"/>
    <property type="match status" value="1"/>
</dbReference>
<dbReference type="InterPro" id="IPR025306">
    <property type="entry name" value="Zn-bnd_dom_prob"/>
</dbReference>
<dbReference type="NCBIfam" id="TIGR04272">
    <property type="entry name" value="cxxc_cxxc_Mbark"/>
    <property type="match status" value="1"/>
</dbReference>
<proteinExistence type="predicted"/>
<dbReference type="EMBL" id="WXEX01000003">
    <property type="protein sequence ID" value="MZP42177.1"/>
    <property type="molecule type" value="Genomic_DNA"/>
</dbReference>
<evidence type="ECO:0000313" key="4">
    <source>
        <dbReference type="Proteomes" id="UP000471031"/>
    </source>
</evidence>
<evidence type="ECO:0000313" key="3">
    <source>
        <dbReference type="EMBL" id="MZP42177.1"/>
    </source>
</evidence>
<organism evidence="3 4">
    <name type="scientific">Heliomicrobium gestii</name>
    <name type="common">Heliobacterium gestii</name>
    <dbReference type="NCBI Taxonomy" id="2699"/>
    <lineage>
        <taxon>Bacteria</taxon>
        <taxon>Bacillati</taxon>
        <taxon>Bacillota</taxon>
        <taxon>Clostridia</taxon>
        <taxon>Eubacteriales</taxon>
        <taxon>Heliobacteriaceae</taxon>
        <taxon>Heliomicrobium</taxon>
    </lineage>
</organism>
<evidence type="ECO:0000259" key="2">
    <source>
        <dbReference type="Pfam" id="PF23477"/>
    </source>
</evidence>
<reference evidence="3 4" key="1">
    <citation type="submission" date="2020-01" db="EMBL/GenBank/DDBJ databases">
        <title>Whole genome sequence of Heliobacterium gestii DSM 11169.</title>
        <authorList>
            <person name="Kyndt J.A."/>
            <person name="Meyer T.E."/>
        </authorList>
    </citation>
    <scope>NUCLEOTIDE SEQUENCE [LARGE SCALE GENOMIC DNA]</scope>
    <source>
        <strain evidence="3 4">DSM 11169</strain>
    </source>
</reference>
<protein>
    <submittedName>
        <fullName evidence="3">Zinc-binding protein</fullName>
    </submittedName>
</protein>
<comment type="caution">
    <text evidence="3">The sequence shown here is derived from an EMBL/GenBank/DDBJ whole genome shotgun (WGS) entry which is preliminary data.</text>
</comment>
<evidence type="ECO:0000259" key="1">
    <source>
        <dbReference type="Pfam" id="PF13451"/>
    </source>
</evidence>